<dbReference type="SMART" id="SM00575">
    <property type="entry name" value="ZnF_PMZ"/>
    <property type="match status" value="1"/>
</dbReference>
<dbReference type="CDD" id="cd06257">
    <property type="entry name" value="DnaJ"/>
    <property type="match status" value="1"/>
</dbReference>
<dbReference type="GO" id="GO:0008270">
    <property type="term" value="F:zinc ion binding"/>
    <property type="evidence" value="ECO:0007669"/>
    <property type="project" value="UniProtKB-UniRule"/>
</dbReference>
<evidence type="ECO:0000256" key="8">
    <source>
        <dbReference type="SAM" id="Phobius"/>
    </source>
</evidence>
<accession>A0A8J4QC28</accession>
<keyword evidence="8" id="KW-0812">Transmembrane</keyword>
<evidence type="ECO:0000259" key="9">
    <source>
        <dbReference type="PROSITE" id="PS50076"/>
    </source>
</evidence>
<comment type="subcellular location">
    <subcellularLocation>
        <location evidence="6">Nucleus</location>
    </subcellularLocation>
</comment>
<dbReference type="SUPFAM" id="SSF46565">
    <property type="entry name" value="Chaperone J-domain"/>
    <property type="match status" value="1"/>
</dbReference>
<dbReference type="PROSITE" id="PS50966">
    <property type="entry name" value="ZF_SWIM"/>
    <property type="match status" value="1"/>
</dbReference>
<dbReference type="Pfam" id="PF03101">
    <property type="entry name" value="FAR1"/>
    <property type="match status" value="1"/>
</dbReference>
<dbReference type="InterPro" id="IPR018253">
    <property type="entry name" value="DnaJ_domain_CS"/>
</dbReference>
<dbReference type="PRINTS" id="PR00625">
    <property type="entry name" value="JDOMAIN"/>
</dbReference>
<name>A0A8J4QC28_9ROSI</name>
<dbReference type="InterPro" id="IPR031052">
    <property type="entry name" value="FHY3/FAR1"/>
</dbReference>
<dbReference type="Proteomes" id="UP000737018">
    <property type="component" value="Unassembled WGS sequence"/>
</dbReference>
<dbReference type="GO" id="GO:0005634">
    <property type="term" value="C:nucleus"/>
    <property type="evidence" value="ECO:0007669"/>
    <property type="project" value="UniProtKB-SubCell"/>
</dbReference>
<organism evidence="11 12">
    <name type="scientific">Castanea mollissima</name>
    <name type="common">Chinese chestnut</name>
    <dbReference type="NCBI Taxonomy" id="60419"/>
    <lineage>
        <taxon>Eukaryota</taxon>
        <taxon>Viridiplantae</taxon>
        <taxon>Streptophyta</taxon>
        <taxon>Embryophyta</taxon>
        <taxon>Tracheophyta</taxon>
        <taxon>Spermatophyta</taxon>
        <taxon>Magnoliopsida</taxon>
        <taxon>eudicotyledons</taxon>
        <taxon>Gunneridae</taxon>
        <taxon>Pentapetalae</taxon>
        <taxon>rosids</taxon>
        <taxon>fabids</taxon>
        <taxon>Fagales</taxon>
        <taxon>Fagaceae</taxon>
        <taxon>Castanea</taxon>
    </lineage>
</organism>
<dbReference type="PANTHER" id="PTHR31669:SF251">
    <property type="entry name" value="PROTEIN FAR1-RELATED SEQUENCE"/>
    <property type="match status" value="1"/>
</dbReference>
<evidence type="ECO:0000256" key="3">
    <source>
        <dbReference type="ARBA" id="ARBA00022771"/>
    </source>
</evidence>
<sequence length="784" mass="89613">MSTIKDTVSSISLCISLCSRNLPFIASKFRFARNTTQQVLLLLLLLLVTSRILTQSIGLLLYPFLSRSGQDRIVLHTVSITVCFLVSLTLKSTMLIAVVSIFVRSRPSEGGIIYWSTIHMDHNTENSGEVVFIDLNDDAGEDVNNIIDNDCIMGQQGSGDATQNVQKHWITILEKGIDHLTDAEITSLRFSSIDDGGQFYNTYAKLVGFSIRKDEIKRNKNNIVTSRRWVCAKEGFRTTRKEDNLNCKREARPITRTGCKAAFRIRFDRRSNEWVVGEFKKMHNHDLVAQLETQFLRSHRHIKDSDKAYIIALHNVGIKSNQIMDNLIQQAGGSTQRCEAMNAFFNRYVNRKTRLYQLFQQVDRALTRIRHNEMGADFSSNYTEPILISKLVKIEKHAANILTREMFSRVQEEIMNEQTFIVLDSTESEGYRTYTLTQYECPDSKWEVVYYPKDQHMKCSCLLFESYGYPCAHLFAIMKVEHLKQIPPSCIMKRWLKTAKSDLSDKHESQISPDVISMARFSALSFSCSQMCFFGSRTKEGFEELKVEIARLKCRMEELYNSNINANGEGIHSRVGIKRNVRDPAIVKTKGDHGSTSNSSAKVRRCSNCRDVGHTRRTCPSIHIHQDFNIPNAMLSTPQHWKVPPALAELFLYQNFTKDTPFQDCELRFRQWGFEKEWGNSAQRARQVHPDKNPNDPQAAEKFQVLGEAYQVLSDPVQRDAYDQNGKNCISRDTMLDPMAVFALLFGSELFEEYIGHLAVASMASSELVSESDNPEKLHILIEG</sequence>
<dbReference type="GO" id="GO:0006355">
    <property type="term" value="P:regulation of DNA-templated transcription"/>
    <property type="evidence" value="ECO:0007669"/>
    <property type="project" value="UniProtKB-UniRule"/>
</dbReference>
<dbReference type="Pfam" id="PF04434">
    <property type="entry name" value="SWIM"/>
    <property type="match status" value="1"/>
</dbReference>
<dbReference type="PROSITE" id="PS50076">
    <property type="entry name" value="DNAJ_2"/>
    <property type="match status" value="1"/>
</dbReference>
<feature type="coiled-coil region" evidence="7">
    <location>
        <begin position="542"/>
        <end position="569"/>
    </location>
</feature>
<dbReference type="InterPro" id="IPR036869">
    <property type="entry name" value="J_dom_sf"/>
</dbReference>
<evidence type="ECO:0000256" key="7">
    <source>
        <dbReference type="SAM" id="Coils"/>
    </source>
</evidence>
<dbReference type="AlphaFoldDB" id="A0A8J4QC28"/>
<dbReference type="Pfam" id="PF00226">
    <property type="entry name" value="DnaJ"/>
    <property type="match status" value="1"/>
</dbReference>
<protein>
    <recommendedName>
        <fullName evidence="6">Protein FAR1-RELATED SEQUENCE</fullName>
    </recommendedName>
</protein>
<feature type="domain" description="J" evidence="9">
    <location>
        <begin position="649"/>
        <end position="726"/>
    </location>
</feature>
<dbReference type="OrthoDB" id="1726951at2759"/>
<dbReference type="SMART" id="SM00271">
    <property type="entry name" value="DnaJ"/>
    <property type="match status" value="1"/>
</dbReference>
<reference evidence="11" key="1">
    <citation type="submission" date="2020-03" db="EMBL/GenBank/DDBJ databases">
        <title>Castanea mollissima Vanexum genome sequencing.</title>
        <authorList>
            <person name="Staton M."/>
        </authorList>
    </citation>
    <scope>NUCLEOTIDE SEQUENCE</scope>
    <source>
        <tissue evidence="11">Leaf</tissue>
    </source>
</reference>
<keyword evidence="3 5" id="KW-0863">Zinc-finger</keyword>
<gene>
    <name evidence="11" type="ORF">CMV_023511</name>
</gene>
<dbReference type="PANTHER" id="PTHR31669">
    <property type="entry name" value="PROTEIN FAR1-RELATED SEQUENCE 10-RELATED"/>
    <property type="match status" value="1"/>
</dbReference>
<keyword evidence="8" id="KW-0472">Membrane</keyword>
<feature type="transmembrane region" description="Helical" evidence="8">
    <location>
        <begin position="39"/>
        <end position="62"/>
    </location>
</feature>
<evidence type="ECO:0000313" key="12">
    <source>
        <dbReference type="Proteomes" id="UP000737018"/>
    </source>
</evidence>
<dbReference type="EMBL" id="JRKL02005281">
    <property type="protein sequence ID" value="KAF3950775.1"/>
    <property type="molecule type" value="Genomic_DNA"/>
</dbReference>
<keyword evidence="4 6" id="KW-0862">Zinc</keyword>
<dbReference type="Gene3D" id="1.20.120.1230">
    <property type="match status" value="1"/>
</dbReference>
<keyword evidence="2 6" id="KW-0479">Metal-binding</keyword>
<dbReference type="Gene3D" id="1.10.287.110">
    <property type="entry name" value="DnaJ domain"/>
    <property type="match status" value="1"/>
</dbReference>
<comment type="similarity">
    <text evidence="1 6">Belongs to the FHY3/FAR1 family.</text>
</comment>
<comment type="caution">
    <text evidence="11">The sequence shown here is derived from an EMBL/GenBank/DDBJ whole genome shotgun (WGS) entry which is preliminary data.</text>
</comment>
<evidence type="ECO:0000256" key="5">
    <source>
        <dbReference type="PROSITE-ProRule" id="PRU00325"/>
    </source>
</evidence>
<dbReference type="PROSITE" id="PS00636">
    <property type="entry name" value="DNAJ_1"/>
    <property type="match status" value="1"/>
</dbReference>
<keyword evidence="12" id="KW-1185">Reference proteome</keyword>
<dbReference type="InterPro" id="IPR004330">
    <property type="entry name" value="FAR1_DNA_bnd_dom"/>
</dbReference>
<evidence type="ECO:0000259" key="10">
    <source>
        <dbReference type="PROSITE" id="PS50966"/>
    </source>
</evidence>
<keyword evidence="7" id="KW-0175">Coiled coil</keyword>
<dbReference type="InterPro" id="IPR006564">
    <property type="entry name" value="Znf_PMZ"/>
</dbReference>
<evidence type="ECO:0000256" key="2">
    <source>
        <dbReference type="ARBA" id="ARBA00022723"/>
    </source>
</evidence>
<evidence type="ECO:0000256" key="6">
    <source>
        <dbReference type="RuleBase" id="RU367018"/>
    </source>
</evidence>
<proteinExistence type="inferred from homology"/>
<dbReference type="InterPro" id="IPR001623">
    <property type="entry name" value="DnaJ_domain"/>
</dbReference>
<feature type="domain" description="SWIM-type" evidence="10">
    <location>
        <begin position="446"/>
        <end position="482"/>
    </location>
</feature>
<keyword evidence="8" id="KW-1133">Transmembrane helix</keyword>
<comment type="function">
    <text evidence="6">Putative transcription activator involved in regulating light control of development.</text>
</comment>
<evidence type="ECO:0000256" key="1">
    <source>
        <dbReference type="ARBA" id="ARBA00005889"/>
    </source>
</evidence>
<evidence type="ECO:0000313" key="11">
    <source>
        <dbReference type="EMBL" id="KAF3950775.1"/>
    </source>
</evidence>
<dbReference type="InterPro" id="IPR007527">
    <property type="entry name" value="Znf_SWIM"/>
</dbReference>
<keyword evidence="6" id="KW-0539">Nucleus</keyword>
<evidence type="ECO:0000256" key="4">
    <source>
        <dbReference type="ARBA" id="ARBA00022833"/>
    </source>
</evidence>